<keyword evidence="2" id="KW-1133">Transmembrane helix</keyword>
<comment type="caution">
    <text evidence="3">The sequence shown here is derived from an EMBL/GenBank/DDBJ whole genome shotgun (WGS) entry which is preliminary data.</text>
</comment>
<dbReference type="InterPro" id="IPR027981">
    <property type="entry name" value="DUF4446"/>
</dbReference>
<sequence>MLTTTLNALPVFALLLGLGGLVLGGLAFLRVQRATEDSRAMMQRLLPDSGGVDIHAIRDVALVRYNALAEMSGARSFSMALLNANGDGFVLTSINGRSETRTYAKVVANGQGEEQLSPEEYRAVRQARLGQGLGHRPPPGVAESPTTPPGTDTPTDSDAEELGDAPEITVQISGSSGRPSRNS</sequence>
<evidence type="ECO:0000256" key="2">
    <source>
        <dbReference type="SAM" id="Phobius"/>
    </source>
</evidence>
<feature type="transmembrane region" description="Helical" evidence="2">
    <location>
        <begin position="6"/>
        <end position="29"/>
    </location>
</feature>
<keyword evidence="2" id="KW-0472">Membrane</keyword>
<dbReference type="Pfam" id="PF14584">
    <property type="entry name" value="DUF4446"/>
    <property type="match status" value="1"/>
</dbReference>
<feature type="compositionally biased region" description="Polar residues" evidence="1">
    <location>
        <begin position="170"/>
        <end position="183"/>
    </location>
</feature>
<feature type="region of interest" description="Disordered" evidence="1">
    <location>
        <begin position="130"/>
        <end position="183"/>
    </location>
</feature>
<evidence type="ECO:0000256" key="1">
    <source>
        <dbReference type="SAM" id="MobiDB-lite"/>
    </source>
</evidence>
<evidence type="ECO:0000313" key="4">
    <source>
        <dbReference type="Proteomes" id="UP001250214"/>
    </source>
</evidence>
<name>A0ABU2HCX3_9ACTN</name>
<dbReference type="EMBL" id="JAVLVT010000021">
    <property type="protein sequence ID" value="MDS1272660.1"/>
    <property type="molecule type" value="Genomic_DNA"/>
</dbReference>
<gene>
    <name evidence="3" type="ORF">RIF23_20445</name>
</gene>
<reference evidence="4" key="1">
    <citation type="submission" date="2023-07" db="EMBL/GenBank/DDBJ databases">
        <title>Novel species in the genus Lipingzhangella isolated from Sambhar Salt Lake.</title>
        <authorList>
            <person name="Jiya N."/>
            <person name="Kajale S."/>
            <person name="Sharma A."/>
        </authorList>
    </citation>
    <scope>NUCLEOTIDE SEQUENCE [LARGE SCALE GENOMIC DNA]</scope>
    <source>
        <strain evidence="4">LS1_29</strain>
    </source>
</reference>
<organism evidence="3 4">
    <name type="scientific">Lipingzhangella rawalii</name>
    <dbReference type="NCBI Taxonomy" id="2055835"/>
    <lineage>
        <taxon>Bacteria</taxon>
        <taxon>Bacillati</taxon>
        <taxon>Actinomycetota</taxon>
        <taxon>Actinomycetes</taxon>
        <taxon>Streptosporangiales</taxon>
        <taxon>Nocardiopsidaceae</taxon>
        <taxon>Lipingzhangella</taxon>
    </lineage>
</organism>
<feature type="compositionally biased region" description="Acidic residues" evidence="1">
    <location>
        <begin position="155"/>
        <end position="164"/>
    </location>
</feature>
<keyword evidence="4" id="KW-1185">Reference proteome</keyword>
<protein>
    <submittedName>
        <fullName evidence="3">DUF4446 family protein</fullName>
    </submittedName>
</protein>
<dbReference type="Proteomes" id="UP001250214">
    <property type="component" value="Unassembled WGS sequence"/>
</dbReference>
<proteinExistence type="predicted"/>
<evidence type="ECO:0000313" key="3">
    <source>
        <dbReference type="EMBL" id="MDS1272660.1"/>
    </source>
</evidence>
<keyword evidence="2" id="KW-0812">Transmembrane</keyword>
<accession>A0ABU2HCX3</accession>